<dbReference type="GO" id="GO:0016020">
    <property type="term" value="C:membrane"/>
    <property type="evidence" value="ECO:0007669"/>
    <property type="project" value="UniProtKB-SubCell"/>
</dbReference>
<evidence type="ECO:0000256" key="7">
    <source>
        <dbReference type="SAM" id="Phobius"/>
    </source>
</evidence>
<feature type="transmembrane region" description="Helical" evidence="7">
    <location>
        <begin position="251"/>
        <end position="270"/>
    </location>
</feature>
<feature type="transmembrane region" description="Helical" evidence="7">
    <location>
        <begin position="93"/>
        <end position="114"/>
    </location>
</feature>
<reference evidence="9 10" key="1">
    <citation type="journal article" date="2012" name="BMC Genomics">
        <title>Comparative genomics of bacteria in the genus Providencia isolated from wild Drosophila melanogaster.</title>
        <authorList>
            <person name="Galac M.R."/>
            <person name="Lazzaro B.P."/>
        </authorList>
    </citation>
    <scope>NUCLEOTIDE SEQUENCE [LARGE SCALE GENOMIC DNA]</scope>
    <source>
        <strain evidence="9 10">DSM 19968</strain>
    </source>
</reference>
<feature type="transmembrane region" description="Helical" evidence="7">
    <location>
        <begin position="194"/>
        <end position="215"/>
    </location>
</feature>
<organism evidence="9 10">
    <name type="scientific">Providencia burhodogranariea DSM 19968</name>
    <dbReference type="NCBI Taxonomy" id="1141662"/>
    <lineage>
        <taxon>Bacteria</taxon>
        <taxon>Pseudomonadati</taxon>
        <taxon>Pseudomonadota</taxon>
        <taxon>Gammaproteobacteria</taxon>
        <taxon>Enterobacterales</taxon>
        <taxon>Morganellaceae</taxon>
        <taxon>Providencia</taxon>
    </lineage>
</organism>
<feature type="transmembrane region" description="Helical" evidence="7">
    <location>
        <begin position="7"/>
        <end position="31"/>
    </location>
</feature>
<comment type="caution">
    <text evidence="9">The sequence shown here is derived from an EMBL/GenBank/DDBJ whole genome shotgun (WGS) entry which is preliminary data.</text>
</comment>
<evidence type="ECO:0000256" key="4">
    <source>
        <dbReference type="ARBA" id="ARBA00022692"/>
    </source>
</evidence>
<evidence type="ECO:0000313" key="9">
    <source>
        <dbReference type="EMBL" id="EKT63534.1"/>
    </source>
</evidence>
<dbReference type="AlphaFoldDB" id="K8WSC5"/>
<dbReference type="HOGENOM" id="CLU_033863_9_2_6"/>
<dbReference type="InterPro" id="IPR037185">
    <property type="entry name" value="EmrE-like"/>
</dbReference>
<comment type="similarity">
    <text evidence="2">Belongs to the EamA transporter family.</text>
</comment>
<keyword evidence="3" id="KW-1003">Cell membrane</keyword>
<evidence type="ECO:0000256" key="1">
    <source>
        <dbReference type="ARBA" id="ARBA00004651"/>
    </source>
</evidence>
<name>K8WSC5_9GAMM</name>
<feature type="transmembrane region" description="Helical" evidence="7">
    <location>
        <begin position="37"/>
        <end position="56"/>
    </location>
</feature>
<feature type="transmembrane region" description="Helical" evidence="7">
    <location>
        <begin position="68"/>
        <end position="87"/>
    </location>
</feature>
<keyword evidence="6 7" id="KW-0472">Membrane</keyword>
<evidence type="ECO:0000259" key="8">
    <source>
        <dbReference type="Pfam" id="PF00892"/>
    </source>
</evidence>
<dbReference type="InterPro" id="IPR050638">
    <property type="entry name" value="AA-Vitamin_Transporters"/>
</dbReference>
<dbReference type="OrthoDB" id="9787117at2"/>
<feature type="transmembrane region" description="Helical" evidence="7">
    <location>
        <begin position="126"/>
        <end position="144"/>
    </location>
</feature>
<evidence type="ECO:0000256" key="3">
    <source>
        <dbReference type="ARBA" id="ARBA00022475"/>
    </source>
</evidence>
<evidence type="ECO:0000256" key="2">
    <source>
        <dbReference type="ARBA" id="ARBA00007362"/>
    </source>
</evidence>
<protein>
    <submittedName>
        <fullName evidence="9">Transporter</fullName>
    </submittedName>
</protein>
<keyword evidence="4 7" id="KW-0812">Transmembrane</keyword>
<sequence length="313" mass="32617">MHSNSQYLIGMAGVFVAAVLWGTTGTAATFAPELGPLAIGAVAMGIGGLLQALIAIKKIKNDWKIISANWNYLVIGALAVVIYPLAFYASMHLAGVAVGTVISIGSAPLFSAIIELKLDKQPLSRQWGIGALAGIIGMVLLSIAESTSNHQSGGEYALIGIILGILAGITYALYSWSARKLMQQGVNSKAAMGVTFGVGGALLIPVLIMTGAPLLDSWTNAGVGIYMALVPMFIGYVCYGIGLARIKASTAITITLIEPVIAALLAVTLIGEQLLVMGWVGIGLIILCLIIITLPAGFFYKFGRRPTTSHESV</sequence>
<dbReference type="EMBL" id="AKKL01000014">
    <property type="protein sequence ID" value="EKT63534.1"/>
    <property type="molecule type" value="Genomic_DNA"/>
</dbReference>
<dbReference type="eggNOG" id="COG0697">
    <property type="taxonomic scope" value="Bacteria"/>
</dbReference>
<feature type="domain" description="EamA" evidence="8">
    <location>
        <begin position="159"/>
        <end position="293"/>
    </location>
</feature>
<keyword evidence="5 7" id="KW-1133">Transmembrane helix</keyword>
<evidence type="ECO:0000256" key="5">
    <source>
        <dbReference type="ARBA" id="ARBA00022989"/>
    </source>
</evidence>
<dbReference type="RefSeq" id="WP_008910865.1">
    <property type="nucleotide sequence ID" value="NZ_KB233222.1"/>
</dbReference>
<proteinExistence type="inferred from homology"/>
<evidence type="ECO:0000256" key="6">
    <source>
        <dbReference type="ARBA" id="ARBA00023136"/>
    </source>
</evidence>
<evidence type="ECO:0000313" key="10">
    <source>
        <dbReference type="Proteomes" id="UP000009336"/>
    </source>
</evidence>
<gene>
    <name evidence="9" type="ORF">OOA_04137</name>
</gene>
<dbReference type="SUPFAM" id="SSF103481">
    <property type="entry name" value="Multidrug resistance efflux transporter EmrE"/>
    <property type="match status" value="2"/>
</dbReference>
<feature type="transmembrane region" description="Helical" evidence="7">
    <location>
        <begin position="276"/>
        <end position="300"/>
    </location>
</feature>
<comment type="subcellular location">
    <subcellularLocation>
        <location evidence="1">Cell membrane</location>
        <topology evidence="1">Multi-pass membrane protein</topology>
    </subcellularLocation>
</comment>
<feature type="transmembrane region" description="Helical" evidence="7">
    <location>
        <begin position="156"/>
        <end position="174"/>
    </location>
</feature>
<accession>K8WSC5</accession>
<dbReference type="PANTHER" id="PTHR32322">
    <property type="entry name" value="INNER MEMBRANE TRANSPORTER"/>
    <property type="match status" value="1"/>
</dbReference>
<dbReference type="PANTHER" id="PTHR32322:SF2">
    <property type="entry name" value="EAMA DOMAIN-CONTAINING PROTEIN"/>
    <property type="match status" value="1"/>
</dbReference>
<dbReference type="Pfam" id="PF00892">
    <property type="entry name" value="EamA"/>
    <property type="match status" value="2"/>
</dbReference>
<dbReference type="PATRIC" id="fig|1141662.3.peg.838"/>
<keyword evidence="10" id="KW-1185">Reference proteome</keyword>
<dbReference type="InterPro" id="IPR000620">
    <property type="entry name" value="EamA_dom"/>
</dbReference>
<feature type="transmembrane region" description="Helical" evidence="7">
    <location>
        <begin position="221"/>
        <end position="239"/>
    </location>
</feature>
<feature type="domain" description="EamA" evidence="8">
    <location>
        <begin position="9"/>
        <end position="142"/>
    </location>
</feature>
<dbReference type="Gene3D" id="1.10.3730.20">
    <property type="match status" value="1"/>
</dbReference>
<dbReference type="Proteomes" id="UP000009336">
    <property type="component" value="Unassembled WGS sequence"/>
</dbReference>